<dbReference type="InterPro" id="IPR044862">
    <property type="entry name" value="Pro_4_hyd_alph_FE2OG_OXY"/>
</dbReference>
<sequence>MKIIRNQYSSLREKAFNPDYLHNLEKDILSSPYLGANQLSESFSKTKGFSVVFKTAGIEQAKQHFPFLKPYLQATLNPSCNAFYLNPLILQAGGDVKPHVDCSISSYVESHTIPLVVSVLYVKIPEDLEGGELLLQKGSFTIQTIKPQENLLLYFQGNLTHSVNHVKTSQVRMSLVCEQYALDSAKLKKIPEFEIEFNSLSLAYQ</sequence>
<dbReference type="RefSeq" id="WP_075904946.1">
    <property type="nucleotide sequence ID" value="NZ_MKZS01000001.1"/>
</dbReference>
<evidence type="ECO:0000313" key="2">
    <source>
        <dbReference type="EMBL" id="OLT62673.1"/>
    </source>
</evidence>
<dbReference type="EMBL" id="MKZS01000001">
    <property type="protein sequence ID" value="OLT62673.1"/>
    <property type="molecule type" value="Genomic_DNA"/>
</dbReference>
<name>A0A1U7N9Q3_9CYAN</name>
<evidence type="ECO:0000313" key="3">
    <source>
        <dbReference type="Proteomes" id="UP000186657"/>
    </source>
</evidence>
<dbReference type="AlphaFoldDB" id="A0A1U7N9Q3"/>
<evidence type="ECO:0000259" key="1">
    <source>
        <dbReference type="Pfam" id="PF13640"/>
    </source>
</evidence>
<comment type="caution">
    <text evidence="2">The sequence shown here is derived from an EMBL/GenBank/DDBJ whole genome shotgun (WGS) entry which is preliminary data.</text>
</comment>
<accession>A0A1U7N9Q3</accession>
<protein>
    <submittedName>
        <fullName evidence="2">Iron-regulated protein</fullName>
    </submittedName>
</protein>
<feature type="domain" description="Prolyl 4-hydroxylase alpha subunit Fe(2+) 2OG dioxygenase" evidence="1">
    <location>
        <begin position="91"/>
        <end position="176"/>
    </location>
</feature>
<reference evidence="2 3" key="1">
    <citation type="submission" date="2016-10" db="EMBL/GenBank/DDBJ databases">
        <title>Comparative genomics uncovers the prolific and rare metabolic potential of the cyanobacterial genus Moorea.</title>
        <authorList>
            <person name="Leao T."/>
            <person name="Castelao G."/>
            <person name="Korobeynikov A."/>
            <person name="Monroe E.A."/>
            <person name="Podell S."/>
            <person name="Glukhov E."/>
            <person name="Allen E."/>
            <person name="Gerwick W.H."/>
            <person name="Gerwick L."/>
        </authorList>
    </citation>
    <scope>NUCLEOTIDE SEQUENCE [LARGE SCALE GENOMIC DNA]</scope>
    <source>
        <strain evidence="2 3">PNG5-198</strain>
    </source>
</reference>
<organism evidence="2 3">
    <name type="scientific">Moorena bouillonii PNG</name>
    <dbReference type="NCBI Taxonomy" id="568701"/>
    <lineage>
        <taxon>Bacteria</taxon>
        <taxon>Bacillati</taxon>
        <taxon>Cyanobacteriota</taxon>
        <taxon>Cyanophyceae</taxon>
        <taxon>Coleofasciculales</taxon>
        <taxon>Coleofasciculaceae</taxon>
        <taxon>Moorena</taxon>
    </lineage>
</organism>
<proteinExistence type="predicted"/>
<dbReference type="Proteomes" id="UP000186657">
    <property type="component" value="Unassembled WGS sequence"/>
</dbReference>
<gene>
    <name evidence="2" type="ORF">BJP37_30235</name>
</gene>
<dbReference type="Pfam" id="PF13640">
    <property type="entry name" value="2OG-FeII_Oxy_3"/>
    <property type="match status" value="1"/>
</dbReference>
<dbReference type="Gene3D" id="2.60.120.620">
    <property type="entry name" value="q2cbj1_9rhob like domain"/>
    <property type="match status" value="1"/>
</dbReference>
<keyword evidence="3" id="KW-1185">Reference proteome</keyword>